<keyword evidence="3 10" id="KW-0812">Transmembrane</keyword>
<evidence type="ECO:0000256" key="2">
    <source>
        <dbReference type="ARBA" id="ARBA00022475"/>
    </source>
</evidence>
<evidence type="ECO:0000256" key="7">
    <source>
        <dbReference type="ARBA" id="ARBA00023170"/>
    </source>
</evidence>
<keyword evidence="5" id="KW-0297">G-protein coupled receptor</keyword>
<dbReference type="Pfam" id="PF00001">
    <property type="entry name" value="7tm_1"/>
    <property type="match status" value="1"/>
</dbReference>
<evidence type="ECO:0000256" key="4">
    <source>
        <dbReference type="ARBA" id="ARBA00022989"/>
    </source>
</evidence>
<evidence type="ECO:0000313" key="12">
    <source>
        <dbReference type="EMBL" id="KAK0068998.1"/>
    </source>
</evidence>
<comment type="caution">
    <text evidence="12">The sequence shown here is derived from an EMBL/GenBank/DDBJ whole genome shotgun (WGS) entry which is preliminary data.</text>
</comment>
<evidence type="ECO:0000259" key="11">
    <source>
        <dbReference type="PROSITE" id="PS50262"/>
    </source>
</evidence>
<feature type="domain" description="G-protein coupled receptors family 1 profile" evidence="11">
    <location>
        <begin position="1"/>
        <end position="340"/>
    </location>
</feature>
<keyword evidence="13" id="KW-1185">Reference proteome</keyword>
<evidence type="ECO:0000256" key="10">
    <source>
        <dbReference type="SAM" id="Phobius"/>
    </source>
</evidence>
<dbReference type="PROSITE" id="PS50262">
    <property type="entry name" value="G_PROTEIN_RECEP_F1_2"/>
    <property type="match status" value="1"/>
</dbReference>
<dbReference type="InterPro" id="IPR000276">
    <property type="entry name" value="GPCR_Rhodpsn"/>
</dbReference>
<evidence type="ECO:0000256" key="5">
    <source>
        <dbReference type="ARBA" id="ARBA00023040"/>
    </source>
</evidence>
<feature type="transmembrane region" description="Helical" evidence="10">
    <location>
        <begin position="128"/>
        <end position="154"/>
    </location>
</feature>
<keyword evidence="7" id="KW-0675">Receptor</keyword>
<protein>
    <recommendedName>
        <fullName evidence="11">G-protein coupled receptors family 1 profile domain-containing protein</fullName>
    </recommendedName>
</protein>
<dbReference type="Proteomes" id="UP001233172">
    <property type="component" value="Unassembled WGS sequence"/>
</dbReference>
<dbReference type="Gene3D" id="1.20.1070.10">
    <property type="entry name" value="Rhodopsin 7-helix transmembrane proteins"/>
    <property type="match status" value="1"/>
</dbReference>
<sequence>MKTNCDWYILFVALIDLVSCTFKNTSYFMEYLSVWASYTNSNYCKFTAWISQSMVCVSIFLFALIAIDRYMKLCHTASVSIPPATSRNVTLVLTLVNAVLAAPCLVIFDNNSRGVCQVQESMKTILVTAYYSFLFTLFLIMMAIVIFCYVRIAIKVRQSRRVRPIPETSKREAMTRSEDGGEDYFTNPNVPQQLSTKDGELREVEGKQNDIQLTVVTARVKFQSPNGGVNVIPQIYPALNTEIHPALATSVEADHEENLDVLNQIQIRRKFLRQQRNLRVTSLLFVITAIFILSWMAPYAAMVKGLYVGFRYPLSLGDLVLVMYGPNIYVINTFSNPLVYAILSPSYRKLVRNVLRKVRVNSWRVVQCI</sequence>
<dbReference type="InterPro" id="IPR017452">
    <property type="entry name" value="GPCR_Rhodpsn_7TM"/>
</dbReference>
<evidence type="ECO:0000256" key="9">
    <source>
        <dbReference type="SAM" id="MobiDB-lite"/>
    </source>
</evidence>
<keyword evidence="6 10" id="KW-0472">Membrane</keyword>
<dbReference type="CDD" id="cd00637">
    <property type="entry name" value="7tm_classA_rhodopsin-like"/>
    <property type="match status" value="1"/>
</dbReference>
<accession>A0AAD8CAA3</accession>
<evidence type="ECO:0000256" key="6">
    <source>
        <dbReference type="ARBA" id="ARBA00023136"/>
    </source>
</evidence>
<organism evidence="12 13">
    <name type="scientific">Biomphalaria pfeifferi</name>
    <name type="common">Bloodfluke planorb</name>
    <name type="synonym">Freshwater snail</name>
    <dbReference type="NCBI Taxonomy" id="112525"/>
    <lineage>
        <taxon>Eukaryota</taxon>
        <taxon>Metazoa</taxon>
        <taxon>Spiralia</taxon>
        <taxon>Lophotrochozoa</taxon>
        <taxon>Mollusca</taxon>
        <taxon>Gastropoda</taxon>
        <taxon>Heterobranchia</taxon>
        <taxon>Euthyneura</taxon>
        <taxon>Panpulmonata</taxon>
        <taxon>Hygrophila</taxon>
        <taxon>Lymnaeoidea</taxon>
        <taxon>Planorbidae</taxon>
        <taxon>Biomphalaria</taxon>
    </lineage>
</organism>
<feature type="transmembrane region" description="Helical" evidence="10">
    <location>
        <begin position="49"/>
        <end position="67"/>
    </location>
</feature>
<proteinExistence type="predicted"/>
<evidence type="ECO:0000256" key="1">
    <source>
        <dbReference type="ARBA" id="ARBA00004651"/>
    </source>
</evidence>
<reference evidence="12" key="2">
    <citation type="submission" date="2023-04" db="EMBL/GenBank/DDBJ databases">
        <authorList>
            <person name="Bu L."/>
            <person name="Lu L."/>
            <person name="Laidemitt M.R."/>
            <person name="Zhang S.M."/>
            <person name="Mutuku M."/>
            <person name="Mkoji G."/>
            <person name="Steinauer M."/>
            <person name="Loker E.S."/>
        </authorList>
    </citation>
    <scope>NUCLEOTIDE SEQUENCE</scope>
    <source>
        <strain evidence="12">KasaAsao</strain>
        <tissue evidence="12">Whole Snail</tissue>
    </source>
</reference>
<feature type="compositionally biased region" description="Basic and acidic residues" evidence="9">
    <location>
        <begin position="168"/>
        <end position="179"/>
    </location>
</feature>
<dbReference type="EMBL" id="JASAOG010000004">
    <property type="protein sequence ID" value="KAK0068998.1"/>
    <property type="molecule type" value="Genomic_DNA"/>
</dbReference>
<dbReference type="PRINTS" id="PR00237">
    <property type="entry name" value="GPCRRHODOPSN"/>
</dbReference>
<keyword evidence="8" id="KW-0807">Transducer</keyword>
<feature type="region of interest" description="Disordered" evidence="9">
    <location>
        <begin position="167"/>
        <end position="189"/>
    </location>
</feature>
<reference evidence="12" key="1">
    <citation type="journal article" date="2023" name="PLoS Negl. Trop. Dis.">
        <title>A genome sequence for Biomphalaria pfeifferi, the major vector snail for the human-infecting parasite Schistosoma mansoni.</title>
        <authorList>
            <person name="Bu L."/>
            <person name="Lu L."/>
            <person name="Laidemitt M.R."/>
            <person name="Zhang S.M."/>
            <person name="Mutuku M."/>
            <person name="Mkoji G."/>
            <person name="Steinauer M."/>
            <person name="Loker E.S."/>
        </authorList>
    </citation>
    <scope>NUCLEOTIDE SEQUENCE</scope>
    <source>
        <strain evidence="12">KasaAsao</strain>
    </source>
</reference>
<keyword evidence="2" id="KW-1003">Cell membrane</keyword>
<comment type="subcellular location">
    <subcellularLocation>
        <location evidence="1">Cell membrane</location>
        <topology evidence="1">Multi-pass membrane protein</topology>
    </subcellularLocation>
</comment>
<dbReference type="AlphaFoldDB" id="A0AAD8CAA3"/>
<evidence type="ECO:0000256" key="8">
    <source>
        <dbReference type="ARBA" id="ARBA00023224"/>
    </source>
</evidence>
<dbReference type="PANTHER" id="PTHR24228:SF59">
    <property type="entry name" value="NEUROPEPTIDE RECEPTOR 15"/>
    <property type="match status" value="1"/>
</dbReference>
<name>A0AAD8CAA3_BIOPF</name>
<dbReference type="PANTHER" id="PTHR24228">
    <property type="entry name" value="B2 BRADYKININ RECEPTOR/ANGIOTENSIN II RECEPTOR"/>
    <property type="match status" value="1"/>
</dbReference>
<dbReference type="SUPFAM" id="SSF81321">
    <property type="entry name" value="Family A G protein-coupled receptor-like"/>
    <property type="match status" value="1"/>
</dbReference>
<feature type="transmembrane region" description="Helical" evidence="10">
    <location>
        <begin position="321"/>
        <end position="343"/>
    </location>
</feature>
<feature type="transmembrane region" description="Helical" evidence="10">
    <location>
        <begin position="88"/>
        <end position="108"/>
    </location>
</feature>
<dbReference type="GO" id="GO:0004930">
    <property type="term" value="F:G protein-coupled receptor activity"/>
    <property type="evidence" value="ECO:0007669"/>
    <property type="project" value="UniProtKB-KW"/>
</dbReference>
<keyword evidence="4 10" id="KW-1133">Transmembrane helix</keyword>
<evidence type="ECO:0000313" key="13">
    <source>
        <dbReference type="Proteomes" id="UP001233172"/>
    </source>
</evidence>
<evidence type="ECO:0000256" key="3">
    <source>
        <dbReference type="ARBA" id="ARBA00022692"/>
    </source>
</evidence>
<dbReference type="GO" id="GO:0005886">
    <property type="term" value="C:plasma membrane"/>
    <property type="evidence" value="ECO:0007669"/>
    <property type="project" value="UniProtKB-SubCell"/>
</dbReference>
<gene>
    <name evidence="12" type="ORF">Bpfe_001961</name>
</gene>
<feature type="transmembrane region" description="Helical" evidence="10">
    <location>
        <begin position="278"/>
        <end position="301"/>
    </location>
</feature>
<feature type="transmembrane region" description="Helical" evidence="10">
    <location>
        <begin position="7"/>
        <end position="29"/>
    </location>
</feature>